<dbReference type="InterPro" id="IPR003599">
    <property type="entry name" value="Ig_sub"/>
</dbReference>
<keyword evidence="3" id="KW-1185">Reference proteome</keyword>
<evidence type="ECO:0000313" key="3">
    <source>
        <dbReference type="Proteomes" id="UP000472274"/>
    </source>
</evidence>
<dbReference type="Ensembl" id="ENSTMTT00000005365.1">
    <property type="protein sequence ID" value="ENSTMTP00000005192.1"/>
    <property type="gene ID" value="ENSTMTG00000003867.1"/>
</dbReference>
<dbReference type="SMART" id="SM00409">
    <property type="entry name" value="IG"/>
    <property type="match status" value="1"/>
</dbReference>
<accession>A0A674IBQ1</accession>
<dbReference type="InterPro" id="IPR013783">
    <property type="entry name" value="Ig-like_fold"/>
</dbReference>
<dbReference type="SUPFAM" id="SSF48726">
    <property type="entry name" value="Immunoglobulin"/>
    <property type="match status" value="1"/>
</dbReference>
<protein>
    <recommendedName>
        <fullName evidence="1">Immunoglobulin domain-containing protein</fullName>
    </recommendedName>
</protein>
<feature type="domain" description="Immunoglobulin" evidence="1">
    <location>
        <begin position="19"/>
        <end position="116"/>
    </location>
</feature>
<dbReference type="GeneTree" id="ENSGT01030000237106"/>
<dbReference type="InterPro" id="IPR036179">
    <property type="entry name" value="Ig-like_dom_sf"/>
</dbReference>
<name>A0A674IBQ1_9SAUR</name>
<dbReference type="AlphaFoldDB" id="A0A674IBQ1"/>
<evidence type="ECO:0000313" key="2">
    <source>
        <dbReference type="Ensembl" id="ENSTMTP00000005192.1"/>
    </source>
</evidence>
<reference evidence="2" key="1">
    <citation type="submission" date="2025-08" db="UniProtKB">
        <authorList>
            <consortium name="Ensembl"/>
        </authorList>
    </citation>
    <scope>IDENTIFICATION</scope>
</reference>
<evidence type="ECO:0000259" key="1">
    <source>
        <dbReference type="SMART" id="SM00409"/>
    </source>
</evidence>
<dbReference type="InterPro" id="IPR015632">
    <property type="entry name" value="CD2"/>
</dbReference>
<dbReference type="Gene3D" id="2.60.40.10">
    <property type="entry name" value="Immunoglobulins"/>
    <property type="match status" value="1"/>
</dbReference>
<sequence length="126" mass="14398">MKFPVCFITFEVVFEKDRQPHYKMTLGSVVTFHLGYPDFEHPAQIIWKKGNTLLYNGTYRMNRFTVFSNGTSYEQFPNGTLKIDRLVEEDSGNYKVTVYNGTGSLQVEKNLILSVQGESSSMSLPP</sequence>
<dbReference type="PRINTS" id="PR01870">
    <property type="entry name" value="CD2ANTIGEN"/>
</dbReference>
<dbReference type="CDD" id="cd00096">
    <property type="entry name" value="Ig"/>
    <property type="match status" value="1"/>
</dbReference>
<reference evidence="2" key="2">
    <citation type="submission" date="2025-09" db="UniProtKB">
        <authorList>
            <consortium name="Ensembl"/>
        </authorList>
    </citation>
    <scope>IDENTIFICATION</scope>
</reference>
<dbReference type="Proteomes" id="UP000472274">
    <property type="component" value="Unplaced"/>
</dbReference>
<dbReference type="InParanoid" id="A0A674IBQ1"/>
<organism evidence="2 3">
    <name type="scientific">Terrapene triunguis</name>
    <name type="common">Three-toed box turtle</name>
    <dbReference type="NCBI Taxonomy" id="2587831"/>
    <lineage>
        <taxon>Eukaryota</taxon>
        <taxon>Metazoa</taxon>
        <taxon>Chordata</taxon>
        <taxon>Craniata</taxon>
        <taxon>Vertebrata</taxon>
        <taxon>Euteleostomi</taxon>
        <taxon>Archelosauria</taxon>
        <taxon>Testudinata</taxon>
        <taxon>Testudines</taxon>
        <taxon>Cryptodira</taxon>
        <taxon>Durocryptodira</taxon>
        <taxon>Testudinoidea</taxon>
        <taxon>Emydidae</taxon>
        <taxon>Terrapene</taxon>
    </lineage>
</organism>
<proteinExistence type="predicted"/>